<comment type="caution">
    <text evidence="4">The sequence shown here is derived from an EMBL/GenBank/DDBJ whole genome shotgun (WGS) entry which is preliminary data.</text>
</comment>
<feature type="compositionally biased region" description="Basic and acidic residues" evidence="3">
    <location>
        <begin position="47"/>
        <end position="79"/>
    </location>
</feature>
<keyword evidence="5" id="KW-1185">Reference proteome</keyword>
<evidence type="ECO:0000256" key="1">
    <source>
        <dbReference type="ARBA" id="ARBA00007525"/>
    </source>
</evidence>
<dbReference type="PANTHER" id="PTHR15073">
    <property type="entry name" value="MICROTUBULE-ASSOCIATED PROTEIN"/>
    <property type="match status" value="1"/>
</dbReference>
<evidence type="ECO:0000313" key="4">
    <source>
        <dbReference type="EMBL" id="CAB3396555.1"/>
    </source>
</evidence>
<evidence type="ECO:0000313" key="5">
    <source>
        <dbReference type="Proteomes" id="UP000494206"/>
    </source>
</evidence>
<feature type="compositionally biased region" description="Basic residues" evidence="3">
    <location>
        <begin position="505"/>
        <end position="515"/>
    </location>
</feature>
<feature type="region of interest" description="Disordered" evidence="3">
    <location>
        <begin position="256"/>
        <end position="287"/>
    </location>
</feature>
<accession>A0A8S1EFV9</accession>
<feature type="compositionally biased region" description="Low complexity" evidence="3">
    <location>
        <begin position="342"/>
        <end position="357"/>
    </location>
</feature>
<dbReference type="Proteomes" id="UP000494206">
    <property type="component" value="Unassembled WGS sequence"/>
</dbReference>
<comment type="similarity">
    <text evidence="1">Belongs to the MAP7 family.</text>
</comment>
<feature type="compositionally biased region" description="Basic residues" evidence="3">
    <location>
        <begin position="326"/>
        <end position="338"/>
    </location>
</feature>
<dbReference type="AlphaFoldDB" id="A0A8S1EFV9"/>
<organism evidence="4 5">
    <name type="scientific">Caenorhabditis bovis</name>
    <dbReference type="NCBI Taxonomy" id="2654633"/>
    <lineage>
        <taxon>Eukaryota</taxon>
        <taxon>Metazoa</taxon>
        <taxon>Ecdysozoa</taxon>
        <taxon>Nematoda</taxon>
        <taxon>Chromadorea</taxon>
        <taxon>Rhabditida</taxon>
        <taxon>Rhabditina</taxon>
        <taxon>Rhabditomorpha</taxon>
        <taxon>Rhabditoidea</taxon>
        <taxon>Rhabditidae</taxon>
        <taxon>Peloderinae</taxon>
        <taxon>Caenorhabditis</taxon>
    </lineage>
</organism>
<dbReference type="InterPro" id="IPR051483">
    <property type="entry name" value="MAP7_domain-containing"/>
</dbReference>
<reference evidence="4 5" key="1">
    <citation type="submission" date="2020-04" db="EMBL/GenBank/DDBJ databases">
        <authorList>
            <person name="Laetsch R D."/>
            <person name="Stevens L."/>
            <person name="Kumar S."/>
            <person name="Blaxter L. M."/>
        </authorList>
    </citation>
    <scope>NUCLEOTIDE SEQUENCE [LARGE SCALE GENOMIC DNA]</scope>
</reference>
<feature type="compositionally biased region" description="Basic and acidic residues" evidence="3">
    <location>
        <begin position="107"/>
        <end position="148"/>
    </location>
</feature>
<feature type="region of interest" description="Disordered" evidence="3">
    <location>
        <begin position="484"/>
        <end position="549"/>
    </location>
</feature>
<feature type="compositionally biased region" description="Basic and acidic residues" evidence="3">
    <location>
        <begin position="304"/>
        <end position="325"/>
    </location>
</feature>
<feature type="compositionally biased region" description="Polar residues" evidence="3">
    <location>
        <begin position="517"/>
        <end position="543"/>
    </location>
</feature>
<dbReference type="OrthoDB" id="5877628at2759"/>
<dbReference type="PANTHER" id="PTHR15073:SF1">
    <property type="entry name" value="RETICULOCYTE-BINDING PROTEIN HOMOLOG 2A"/>
    <property type="match status" value="1"/>
</dbReference>
<gene>
    <name evidence="4" type="ORF">CBOVIS_LOCUS87</name>
</gene>
<dbReference type="EMBL" id="CADEPM010000001">
    <property type="protein sequence ID" value="CAB3396555.1"/>
    <property type="molecule type" value="Genomic_DNA"/>
</dbReference>
<feature type="region of interest" description="Disordered" evidence="3">
    <location>
        <begin position="1"/>
        <end position="34"/>
    </location>
</feature>
<keyword evidence="2" id="KW-0175">Coiled coil</keyword>
<evidence type="ECO:0000256" key="2">
    <source>
        <dbReference type="ARBA" id="ARBA00023054"/>
    </source>
</evidence>
<proteinExistence type="inferred from homology"/>
<name>A0A8S1EFV9_9PELO</name>
<feature type="compositionally biased region" description="Polar residues" evidence="3">
    <location>
        <begin position="484"/>
        <end position="501"/>
    </location>
</feature>
<evidence type="ECO:0000256" key="3">
    <source>
        <dbReference type="SAM" id="MobiDB-lite"/>
    </source>
</evidence>
<feature type="region of interest" description="Disordered" evidence="3">
    <location>
        <begin position="47"/>
        <end position="148"/>
    </location>
</feature>
<feature type="region of interest" description="Disordered" evidence="3">
    <location>
        <begin position="304"/>
        <end position="357"/>
    </location>
</feature>
<protein>
    <submittedName>
        <fullName evidence="4">Uncharacterized protein</fullName>
    </submittedName>
</protein>
<sequence>MAFKPLWNHHEDITVDPVPVYPENPPSELQEGFEIGIDGRAYDVNAEKREKEKAEKIKKQLAEFRRMEEERKTREERRLSSKKGSKHEKDDHEERRLERERRHREIRRREEDGKQKKEAEDRRKREEEKKKEEEKQKRHAEDSRKRKTEDIKGEYLIAQRDLMFFKELDVSLGPLVIKTEKKVKEDRTSWKALCHITNIPSELISATSEGKKTENYCLVTKDDEMLKNFDKFVRNKSKEFWEAKEAIVETFIKSQKVDEPEDRKKPSSDSRRGEIGRSKELCRDRERSREIERTIDRDRNRDRDRIRERDRSKQREKERTRDRNRERRRSRSREKRTRRDSSGSSSNRRTGSSTRPSAYMLAVSNLQSTGYQPAYTAIPGAYSVSQSIINPSAAQPVYQYDPINSNHVPSVNLHLPAVAVPPAYGFGVPGQQMMPATLSAASVQTYAPAQNFTPVQNIQTYNSAQGSVKPPPLMSLVTAPVSTPSHLAQQPSQDAQQNPPQMTRNMRKKRNRKNRMSQPATASATQNQSAMKINDNFDGSTSIPVDPIPDLFDDVFL</sequence>
<feature type="compositionally biased region" description="Basic and acidic residues" evidence="3">
    <location>
        <begin position="87"/>
        <end position="100"/>
    </location>
</feature>